<dbReference type="GO" id="GO:0006813">
    <property type="term" value="P:potassium ion transport"/>
    <property type="evidence" value="ECO:0007669"/>
    <property type="project" value="UniProtKB-KW"/>
</dbReference>
<dbReference type="InterPro" id="IPR038770">
    <property type="entry name" value="Na+/solute_symporter_sf"/>
</dbReference>
<evidence type="ECO:0000256" key="4">
    <source>
        <dbReference type="ARBA" id="ARBA00022692"/>
    </source>
</evidence>
<feature type="domain" description="Cation/H+ exchanger transmembrane" evidence="11">
    <location>
        <begin position="60"/>
        <end position="429"/>
    </location>
</feature>
<dbReference type="GO" id="GO:0006885">
    <property type="term" value="P:regulation of pH"/>
    <property type="evidence" value="ECO:0007669"/>
    <property type="project" value="TreeGrafter"/>
</dbReference>
<evidence type="ECO:0000313" key="15">
    <source>
        <dbReference type="Proteomes" id="UP001428341"/>
    </source>
</evidence>
<feature type="transmembrane region" description="Helical" evidence="10">
    <location>
        <begin position="319"/>
        <end position="340"/>
    </location>
</feature>
<feature type="transmembrane region" description="Helical" evidence="10">
    <location>
        <begin position="347"/>
        <end position="368"/>
    </location>
</feature>
<dbReference type="GO" id="GO:0016020">
    <property type="term" value="C:membrane"/>
    <property type="evidence" value="ECO:0007669"/>
    <property type="project" value="UniProtKB-SubCell"/>
</dbReference>
<dbReference type="GO" id="GO:1902600">
    <property type="term" value="P:proton transmembrane transport"/>
    <property type="evidence" value="ECO:0007669"/>
    <property type="project" value="InterPro"/>
</dbReference>
<feature type="transmembrane region" description="Helical" evidence="10">
    <location>
        <begin position="135"/>
        <end position="158"/>
    </location>
</feature>
<keyword evidence="5" id="KW-0630">Potassium</keyword>
<dbReference type="Pfam" id="PF23259">
    <property type="entry name" value="CHX17_C"/>
    <property type="match status" value="1"/>
</dbReference>
<feature type="transmembrane region" description="Helical" evidence="10">
    <location>
        <begin position="271"/>
        <end position="299"/>
    </location>
</feature>
<comment type="caution">
    <text evidence="14">The sequence shown here is derived from an EMBL/GenBank/DDBJ whole genome shotgun (WGS) entry which is preliminary data.</text>
</comment>
<evidence type="ECO:0000313" key="14">
    <source>
        <dbReference type="EMBL" id="KAK9215513.1"/>
    </source>
</evidence>
<keyword evidence="4 10" id="KW-0812">Transmembrane</keyword>
<evidence type="ECO:0000256" key="8">
    <source>
        <dbReference type="ARBA" id="ARBA00023136"/>
    </source>
</evidence>
<keyword evidence="2" id="KW-0813">Transport</keyword>
<evidence type="ECO:0000256" key="5">
    <source>
        <dbReference type="ARBA" id="ARBA00022958"/>
    </source>
</evidence>
<protein>
    <recommendedName>
        <fullName evidence="16">Cation/H+ exchanger domain-containing protein</fullName>
    </recommendedName>
</protein>
<gene>
    <name evidence="14" type="ORF">WN944_007518</name>
</gene>
<dbReference type="Pfam" id="PF00999">
    <property type="entry name" value="Na_H_Exchanger"/>
    <property type="match status" value="1"/>
</dbReference>
<feature type="domain" description="Cation/H(+) antiporter central" evidence="12">
    <location>
        <begin position="487"/>
        <end position="620"/>
    </location>
</feature>
<evidence type="ECO:0000256" key="9">
    <source>
        <dbReference type="ARBA" id="ARBA00038341"/>
    </source>
</evidence>
<dbReference type="AlphaFoldDB" id="A0AAP0MNN6"/>
<evidence type="ECO:0000256" key="3">
    <source>
        <dbReference type="ARBA" id="ARBA00022538"/>
    </source>
</evidence>
<dbReference type="GO" id="GO:0012505">
    <property type="term" value="C:endomembrane system"/>
    <property type="evidence" value="ECO:0007669"/>
    <property type="project" value="TreeGrafter"/>
</dbReference>
<feature type="transmembrane region" description="Helical" evidence="10">
    <location>
        <begin position="202"/>
        <end position="225"/>
    </location>
</feature>
<evidence type="ECO:0000256" key="7">
    <source>
        <dbReference type="ARBA" id="ARBA00023065"/>
    </source>
</evidence>
<evidence type="ECO:0008006" key="16">
    <source>
        <dbReference type="Google" id="ProtNLM"/>
    </source>
</evidence>
<feature type="transmembrane region" description="Helical" evidence="10">
    <location>
        <begin position="104"/>
        <end position="123"/>
    </location>
</feature>
<feature type="transmembrane region" description="Helical" evidence="10">
    <location>
        <begin position="380"/>
        <end position="401"/>
    </location>
</feature>
<dbReference type="Pfam" id="PF23256">
    <property type="entry name" value="CHX17_2nd"/>
    <property type="match status" value="1"/>
</dbReference>
<organism evidence="14 15">
    <name type="scientific">Citrus x changshan-huyou</name>
    <dbReference type="NCBI Taxonomy" id="2935761"/>
    <lineage>
        <taxon>Eukaryota</taxon>
        <taxon>Viridiplantae</taxon>
        <taxon>Streptophyta</taxon>
        <taxon>Embryophyta</taxon>
        <taxon>Tracheophyta</taxon>
        <taxon>Spermatophyta</taxon>
        <taxon>Magnoliopsida</taxon>
        <taxon>eudicotyledons</taxon>
        <taxon>Gunneridae</taxon>
        <taxon>Pentapetalae</taxon>
        <taxon>rosids</taxon>
        <taxon>malvids</taxon>
        <taxon>Sapindales</taxon>
        <taxon>Rutaceae</taxon>
        <taxon>Aurantioideae</taxon>
        <taxon>Citrus</taxon>
    </lineage>
</organism>
<evidence type="ECO:0000256" key="1">
    <source>
        <dbReference type="ARBA" id="ARBA00004141"/>
    </source>
</evidence>
<name>A0AAP0MNN6_9ROSI</name>
<dbReference type="EMBL" id="JBCGBO010000003">
    <property type="protein sequence ID" value="KAK9215513.1"/>
    <property type="molecule type" value="Genomic_DNA"/>
</dbReference>
<keyword evidence="8 10" id="KW-0472">Membrane</keyword>
<feature type="transmembrane region" description="Helical" evidence="10">
    <location>
        <begin position="42"/>
        <end position="64"/>
    </location>
</feature>
<feature type="transmembrane region" description="Helical" evidence="10">
    <location>
        <begin position="413"/>
        <end position="433"/>
    </location>
</feature>
<dbReference type="InterPro" id="IPR057290">
    <property type="entry name" value="CHX17_C"/>
</dbReference>
<keyword evidence="6 10" id="KW-1133">Transmembrane helix</keyword>
<dbReference type="Gene3D" id="1.20.1530.20">
    <property type="match status" value="1"/>
</dbReference>
<evidence type="ECO:0000259" key="12">
    <source>
        <dbReference type="Pfam" id="PF23256"/>
    </source>
</evidence>
<dbReference type="Gene3D" id="3.40.50.12370">
    <property type="match status" value="1"/>
</dbReference>
<comment type="similarity">
    <text evidence="9">Belongs to the monovalent cation:proton antiporter 2 (CPA2) transporter (TC 2.A.37) family. CHX (TC 2.A.37.4) subfamily.</text>
</comment>
<evidence type="ECO:0000259" key="13">
    <source>
        <dbReference type="Pfam" id="PF23259"/>
    </source>
</evidence>
<dbReference type="PANTHER" id="PTHR32468">
    <property type="entry name" value="CATION/H + ANTIPORTER"/>
    <property type="match status" value="1"/>
</dbReference>
<proteinExistence type="inferred from homology"/>
<dbReference type="Proteomes" id="UP001428341">
    <property type="component" value="Unassembled WGS sequence"/>
</dbReference>
<evidence type="ECO:0000256" key="10">
    <source>
        <dbReference type="SAM" id="Phobius"/>
    </source>
</evidence>
<dbReference type="InterPro" id="IPR050794">
    <property type="entry name" value="CPA2_transporter"/>
</dbReference>
<feature type="transmembrane region" description="Helical" evidence="10">
    <location>
        <begin position="237"/>
        <end position="259"/>
    </location>
</feature>
<sequence>MGSSGDYQTINTTDGLEACYYANSSGTIRIWRNHDQFNFPSYAPLFLIQLAYVLFINHLLVAILKPLRQPPIVGQILAGVLLGQRSIFFQQEMFPYKSVMLLETYAYIALLFYLFLIGLDMDINLISATGMTNKVVSIALAGTLVPMAVGLGAFFLVIGESQEFITQGGYMFCAVALTATNFQELTQILTDLRILHLDIGRIALSSALLSDLFTWMLLLACILVSNPSQYYEVLSTVGFILICVVVVRPALSWVFCSAIRGDNNLSDTHISFVLAGVLLCGFITDGCGAHSAIGAFTLGVIMPKKQPITNTFKDKLDDFLVSSGLPGFFLLTGFRSNLVVFSSHKPWMFVLVVLFGFGMSKILITFLVSLLHKIPPKEGLALGVLMNTKGLLALIVLNTACNRKDLVDEAFPPTIFALFVMTCAIEPILAATYKATKQFVNYKCRTIQRTKEKAEFRIMACIHSTRSIAGMINLLQVSNATNQSAIHVFAVHLVEHLGHSTAMLLTNDGSNSTGFNDSCPTQATEAEQFKKAFENYERTSNNAVNVHTLTSVSPHESMHEDICCLAEDKRVAFIIIPYIRPLTTNDKIRNANTNRTVNLNLLQNTPCSVCIFVDRGLGSDEDKESQLKDHHGIQHLLMLFLGGPDDREALAYAWRMAAHPNVKLTVVRFLPGKDPRTVLHQKHNSEVARCTEKQADDEDIYEFKFKTMNDESISYIENVVNNGEEIVAAIKDLSDNCDLYIIGRREGAESRLTYDLSLDNLTNFPELGVIGSVLAMSNFSSHASVLVIQQYISRKTANKSESRKHDRMSIDHYCETIASQIIDDDYDDDEEDDN</sequence>
<dbReference type="PANTHER" id="PTHR32468:SF74">
    <property type="entry name" value="CATION_H(+) ANTIPORTER 21-RELATED"/>
    <property type="match status" value="1"/>
</dbReference>
<keyword evidence="3" id="KW-0633">Potassium transport</keyword>
<keyword evidence="7" id="KW-0406">Ion transport</keyword>
<evidence type="ECO:0000256" key="2">
    <source>
        <dbReference type="ARBA" id="ARBA00022448"/>
    </source>
</evidence>
<dbReference type="InterPro" id="IPR006153">
    <property type="entry name" value="Cation/H_exchanger_TM"/>
</dbReference>
<comment type="subcellular location">
    <subcellularLocation>
        <location evidence="1">Membrane</location>
        <topology evidence="1">Multi-pass membrane protein</topology>
    </subcellularLocation>
</comment>
<evidence type="ECO:0000259" key="11">
    <source>
        <dbReference type="Pfam" id="PF00999"/>
    </source>
</evidence>
<reference evidence="14 15" key="1">
    <citation type="submission" date="2024-05" db="EMBL/GenBank/DDBJ databases">
        <title>Haplotype-resolved chromosome-level genome assembly of Huyou (Citrus changshanensis).</title>
        <authorList>
            <person name="Miao C."/>
            <person name="Chen W."/>
            <person name="Wu Y."/>
            <person name="Wang L."/>
            <person name="Zhao S."/>
            <person name="Grierson D."/>
            <person name="Xu C."/>
            <person name="Chen K."/>
        </authorList>
    </citation>
    <scope>NUCLEOTIDE SEQUENCE [LARGE SCALE GENOMIC DNA]</scope>
    <source>
        <strain evidence="14">01-14</strain>
        <tissue evidence="14">Leaf</tissue>
    </source>
</reference>
<accession>A0AAP0MNN6</accession>
<feature type="domain" description="Cation/H(+) antiporter C-terminal" evidence="13">
    <location>
        <begin position="638"/>
        <end position="792"/>
    </location>
</feature>
<evidence type="ECO:0000256" key="6">
    <source>
        <dbReference type="ARBA" id="ARBA00022989"/>
    </source>
</evidence>
<dbReference type="InterPro" id="IPR057291">
    <property type="entry name" value="CHX17_2nd"/>
</dbReference>
<dbReference type="GO" id="GO:0015297">
    <property type="term" value="F:antiporter activity"/>
    <property type="evidence" value="ECO:0007669"/>
    <property type="project" value="InterPro"/>
</dbReference>
<keyword evidence="15" id="KW-1185">Reference proteome</keyword>